<evidence type="ECO:0000313" key="2">
    <source>
        <dbReference type="Proteomes" id="UP001056766"/>
    </source>
</evidence>
<organism evidence="1 2">
    <name type="scientific">Methanococcoides seepicolus</name>
    <dbReference type="NCBI Taxonomy" id="2828780"/>
    <lineage>
        <taxon>Archaea</taxon>
        <taxon>Methanobacteriati</taxon>
        <taxon>Methanobacteriota</taxon>
        <taxon>Stenosarchaea group</taxon>
        <taxon>Methanomicrobia</taxon>
        <taxon>Methanosarcinales</taxon>
        <taxon>Methanosarcinaceae</taxon>
        <taxon>Methanococcoides</taxon>
    </lineage>
</organism>
<reference evidence="1" key="2">
    <citation type="submission" date="2021-04" db="EMBL/GenBank/DDBJ databases">
        <authorList>
            <person name="Dong X."/>
        </authorList>
    </citation>
    <scope>NUCLEOTIDE SEQUENCE</scope>
    <source>
        <strain evidence="1">LLY</strain>
    </source>
</reference>
<sequence>MEVLIRNIIKQHADKKKKTIETKTIISDLKNNGINLYSDPSLNESFIIAVRSCIDNEILKPLGNAILLPQYGKLPHKYYINTAYFESDNEILPSNILTHLHPRLDMSYYVKHAGEYYEQQDIIHRINDILWQDDPEILTANERAYLIFGDEKAITSPGEAAIDGADIMKKLGGLTLDDIKAKRTYEPFFYIATDKFHDRNDGDKRNILIIENQDTFNTFMDAILNNHLTGVHLLIYGEGNAITRKFEFIQSI</sequence>
<dbReference type="RefSeq" id="WP_250869272.1">
    <property type="nucleotide sequence ID" value="NZ_JAGSOI010000088.1"/>
</dbReference>
<dbReference type="EMBL" id="JAGSOI010000088">
    <property type="protein sequence ID" value="MCM1987897.1"/>
    <property type="molecule type" value="Genomic_DNA"/>
</dbReference>
<dbReference type="AlphaFoldDB" id="A0A9E5DCP8"/>
<comment type="caution">
    <text evidence="1">The sequence shown here is derived from an EMBL/GenBank/DDBJ whole genome shotgun (WGS) entry which is preliminary data.</text>
</comment>
<keyword evidence="2" id="KW-1185">Reference proteome</keyword>
<protein>
    <submittedName>
        <fullName evidence="1">Uncharacterized protein</fullName>
    </submittedName>
</protein>
<dbReference type="Proteomes" id="UP001056766">
    <property type="component" value="Unassembled WGS sequence"/>
</dbReference>
<gene>
    <name evidence="1" type="ORF">KDK67_13090</name>
</gene>
<reference evidence="1" key="1">
    <citation type="journal article" date="2021" name="mSystems">
        <title>Bacteria and Archaea Synergistically Convert Glycine Betaine to Biogenic Methane in the Formosa Cold Seep of the South China Sea.</title>
        <authorList>
            <person name="Li L."/>
            <person name="Zhang W."/>
            <person name="Zhang S."/>
            <person name="Song L."/>
            <person name="Sun Q."/>
            <person name="Zhang H."/>
            <person name="Xiang H."/>
            <person name="Dong X."/>
        </authorList>
    </citation>
    <scope>NUCLEOTIDE SEQUENCE</scope>
    <source>
        <strain evidence="1">LLY</strain>
    </source>
</reference>
<accession>A0A9E5DCP8</accession>
<name>A0A9E5DCP8_9EURY</name>
<proteinExistence type="predicted"/>
<evidence type="ECO:0000313" key="1">
    <source>
        <dbReference type="EMBL" id="MCM1987897.1"/>
    </source>
</evidence>